<accession>A0A1M8A0B0</accession>
<evidence type="ECO:0000256" key="1">
    <source>
        <dbReference type="PROSITE-ProRule" id="PRU00176"/>
    </source>
</evidence>
<dbReference type="STRING" id="1230383.A0A1M8A0B0"/>
<evidence type="ECO:0000313" key="4">
    <source>
        <dbReference type="Proteomes" id="UP000186303"/>
    </source>
</evidence>
<dbReference type="GO" id="GO:0003723">
    <property type="term" value="F:RNA binding"/>
    <property type="evidence" value="ECO:0007669"/>
    <property type="project" value="UniProtKB-UniRule"/>
</dbReference>
<dbReference type="Pfam" id="PF00076">
    <property type="entry name" value="RRM_1"/>
    <property type="match status" value="1"/>
</dbReference>
<sequence>MAMQKTIYVGGLAQQVNDEILLSFFSTFGDITDIQLPRETENVSMHRGYAFITYSNVEDAEDAIDNMHMNEWYGNVLTVNVAKAQKIIANDSRRPIWETDAWLQEHNTAAQGDMPPTG</sequence>
<keyword evidence="4" id="KW-1185">Reference proteome</keyword>
<dbReference type="EMBL" id="LT671821">
    <property type="protein sequence ID" value="SHO75871.1"/>
    <property type="molecule type" value="Genomic_DNA"/>
</dbReference>
<dbReference type="AlphaFoldDB" id="A0A1M8A0B0"/>
<dbReference type="PROSITE" id="PS50102">
    <property type="entry name" value="RRM"/>
    <property type="match status" value="1"/>
</dbReference>
<dbReference type="Gene3D" id="3.30.70.330">
    <property type="match status" value="1"/>
</dbReference>
<dbReference type="PANTHER" id="PTHR48037:SF1">
    <property type="entry name" value="RRM DOMAIN-CONTAINING PROTEIN"/>
    <property type="match status" value="1"/>
</dbReference>
<evidence type="ECO:0000313" key="3">
    <source>
        <dbReference type="EMBL" id="SHO75871.1"/>
    </source>
</evidence>
<dbReference type="InterPro" id="IPR012677">
    <property type="entry name" value="Nucleotide-bd_a/b_plait_sf"/>
</dbReference>
<name>A0A1M8A0B0_MALS4</name>
<gene>
    <name evidence="3" type="ORF">MSYG_0203</name>
</gene>
<organism evidence="3 4">
    <name type="scientific">Malassezia sympodialis (strain ATCC 42132)</name>
    <name type="common">Atopic eczema-associated yeast</name>
    <dbReference type="NCBI Taxonomy" id="1230383"/>
    <lineage>
        <taxon>Eukaryota</taxon>
        <taxon>Fungi</taxon>
        <taxon>Dikarya</taxon>
        <taxon>Basidiomycota</taxon>
        <taxon>Ustilaginomycotina</taxon>
        <taxon>Malasseziomycetes</taxon>
        <taxon>Malasseziales</taxon>
        <taxon>Malasseziaceae</taxon>
        <taxon>Malassezia</taxon>
    </lineage>
</organism>
<dbReference type="InterPro" id="IPR000504">
    <property type="entry name" value="RRM_dom"/>
</dbReference>
<reference evidence="4" key="1">
    <citation type="journal article" date="2017" name="Nucleic Acids Res.">
        <title>Proteogenomics produces comprehensive and highly accurate protein-coding gene annotation in a complete genome assembly of Malassezia sympodialis.</title>
        <authorList>
            <person name="Zhu Y."/>
            <person name="Engstroem P.G."/>
            <person name="Tellgren-Roth C."/>
            <person name="Baudo C.D."/>
            <person name="Kennell J.C."/>
            <person name="Sun S."/>
            <person name="Billmyre R.B."/>
            <person name="Schroeder M.S."/>
            <person name="Andersson A."/>
            <person name="Holm T."/>
            <person name="Sigurgeirsson B."/>
            <person name="Wu G."/>
            <person name="Sankaranarayanan S.R."/>
            <person name="Siddharthan R."/>
            <person name="Sanyal K."/>
            <person name="Lundeberg J."/>
            <person name="Nystedt B."/>
            <person name="Boekhout T."/>
            <person name="Dawson T.L. Jr."/>
            <person name="Heitman J."/>
            <person name="Scheynius A."/>
            <person name="Lehtioe J."/>
        </authorList>
    </citation>
    <scope>NUCLEOTIDE SEQUENCE [LARGE SCALE GENOMIC DNA]</scope>
    <source>
        <strain evidence="4">ATCC 42132</strain>
    </source>
</reference>
<keyword evidence="1" id="KW-0694">RNA-binding</keyword>
<proteinExistence type="predicted"/>
<dbReference type="PANTHER" id="PTHR48037">
    <property type="entry name" value="ATPASE E1"/>
    <property type="match status" value="1"/>
</dbReference>
<protein>
    <submittedName>
        <fullName evidence="3">Similar to S.cerevisiae protein NOP4 (Nucleolar protein)</fullName>
    </submittedName>
</protein>
<evidence type="ECO:0000259" key="2">
    <source>
        <dbReference type="PROSITE" id="PS50102"/>
    </source>
</evidence>
<dbReference type="OMA" id="YKPVWID"/>
<dbReference type="SUPFAM" id="SSF54928">
    <property type="entry name" value="RNA-binding domain, RBD"/>
    <property type="match status" value="1"/>
</dbReference>
<dbReference type="SMART" id="SM00360">
    <property type="entry name" value="RRM"/>
    <property type="match status" value="1"/>
</dbReference>
<dbReference type="VEuPathDB" id="FungiDB:MSYG_0203"/>
<dbReference type="Proteomes" id="UP000186303">
    <property type="component" value="Chromosome 1"/>
</dbReference>
<feature type="domain" description="RRM" evidence="2">
    <location>
        <begin position="5"/>
        <end position="84"/>
    </location>
</feature>
<dbReference type="InterPro" id="IPR035979">
    <property type="entry name" value="RBD_domain_sf"/>
</dbReference>